<name>A0ABV4I386_9ACTN</name>
<feature type="region of interest" description="Disordered" evidence="2">
    <location>
        <begin position="48"/>
        <end position="116"/>
    </location>
</feature>
<dbReference type="InterPro" id="IPR050272">
    <property type="entry name" value="Isochorismatase-like_hydrls"/>
</dbReference>
<accession>A0ABV4I386</accession>
<comment type="caution">
    <text evidence="4">The sequence shown here is derived from an EMBL/GenBank/DDBJ whole genome shotgun (WGS) entry which is preliminary data.</text>
</comment>
<keyword evidence="1" id="KW-0378">Hydrolase</keyword>
<evidence type="ECO:0000256" key="1">
    <source>
        <dbReference type="ARBA" id="ARBA00022801"/>
    </source>
</evidence>
<dbReference type="Gene3D" id="3.40.50.850">
    <property type="entry name" value="Isochorismatase-like"/>
    <property type="match status" value="1"/>
</dbReference>
<feature type="region of interest" description="Disordered" evidence="2">
    <location>
        <begin position="1"/>
        <end position="33"/>
    </location>
</feature>
<dbReference type="PANTHER" id="PTHR43540">
    <property type="entry name" value="PEROXYUREIDOACRYLATE/UREIDOACRYLATE AMIDOHYDROLASE-RELATED"/>
    <property type="match status" value="1"/>
</dbReference>
<evidence type="ECO:0000259" key="3">
    <source>
        <dbReference type="Pfam" id="PF00857"/>
    </source>
</evidence>
<evidence type="ECO:0000313" key="4">
    <source>
        <dbReference type="EMBL" id="MEZ0492084.1"/>
    </source>
</evidence>
<dbReference type="SUPFAM" id="SSF52499">
    <property type="entry name" value="Isochorismatase-like hydrolases"/>
    <property type="match status" value="1"/>
</dbReference>
<evidence type="ECO:0000313" key="5">
    <source>
        <dbReference type="Proteomes" id="UP001566476"/>
    </source>
</evidence>
<dbReference type="Proteomes" id="UP001566476">
    <property type="component" value="Unassembled WGS sequence"/>
</dbReference>
<evidence type="ECO:0000256" key="2">
    <source>
        <dbReference type="SAM" id="MobiDB-lite"/>
    </source>
</evidence>
<dbReference type="RefSeq" id="WP_370718132.1">
    <property type="nucleotide sequence ID" value="NZ_JBGGTQ010000003.1"/>
</dbReference>
<dbReference type="EMBL" id="JBGGTQ010000003">
    <property type="protein sequence ID" value="MEZ0492084.1"/>
    <property type="molecule type" value="Genomic_DNA"/>
</dbReference>
<protein>
    <submittedName>
        <fullName evidence="4">Isochorismatase family protein</fullName>
    </submittedName>
</protein>
<dbReference type="Pfam" id="PF00857">
    <property type="entry name" value="Isochorismatase"/>
    <property type="match status" value="1"/>
</dbReference>
<dbReference type="PANTHER" id="PTHR43540:SF3">
    <property type="entry name" value="ENTEROBACTIN SYNTHASE COMPONENT B"/>
    <property type="match status" value="1"/>
</dbReference>
<proteinExistence type="predicted"/>
<organism evidence="4 5">
    <name type="scientific">Kineococcus mangrovi</name>
    <dbReference type="NCBI Taxonomy" id="1660183"/>
    <lineage>
        <taxon>Bacteria</taxon>
        <taxon>Bacillati</taxon>
        <taxon>Actinomycetota</taxon>
        <taxon>Actinomycetes</taxon>
        <taxon>Kineosporiales</taxon>
        <taxon>Kineosporiaceae</taxon>
        <taxon>Kineococcus</taxon>
    </lineage>
</organism>
<feature type="compositionally biased region" description="Low complexity" evidence="2">
    <location>
        <begin position="1"/>
        <end position="14"/>
    </location>
</feature>
<dbReference type="InterPro" id="IPR036380">
    <property type="entry name" value="Isochorismatase-like_sf"/>
</dbReference>
<sequence>MTSTTLPGTTIPTLVDHPLPRPAELPAPRVDRAPDPARAVLLLHDLQEHSLDAPTPTSRAQPPAAVRRVRGSGRRPERAGTAAEVAPRGGDTVLPERRHSASHRSTPGADPARSGRDQLLVTGVCASTGRQVSACEAFTGDVQPFLVGDAVADVDRARHDGALGWVSATCGVVLSADRVDEVFA</sequence>
<reference evidence="4 5" key="1">
    <citation type="submission" date="2024-07" db="EMBL/GenBank/DDBJ databases">
        <authorList>
            <person name="Thanompreechachai J."/>
            <person name="Duangmal K."/>
        </authorList>
    </citation>
    <scope>NUCLEOTIDE SEQUENCE [LARGE SCALE GENOMIC DNA]</scope>
    <source>
        <strain evidence="4 5">TBRC 1896</strain>
    </source>
</reference>
<keyword evidence="5" id="KW-1185">Reference proteome</keyword>
<dbReference type="InterPro" id="IPR000868">
    <property type="entry name" value="Isochorismatase-like_dom"/>
</dbReference>
<feature type="domain" description="Isochorismatase-like" evidence="3">
    <location>
        <begin position="63"/>
        <end position="177"/>
    </location>
</feature>
<gene>
    <name evidence="4" type="ORF">AB2L28_07520</name>
</gene>